<feature type="transmembrane region" description="Helical" evidence="7">
    <location>
        <begin position="144"/>
        <end position="163"/>
    </location>
</feature>
<dbReference type="GO" id="GO:0005337">
    <property type="term" value="F:nucleoside transmembrane transporter activity"/>
    <property type="evidence" value="ECO:0007669"/>
    <property type="project" value="InterPro"/>
</dbReference>
<accession>A0A5D2C671</accession>
<dbReference type="Pfam" id="PF01733">
    <property type="entry name" value="Nucleoside_tran"/>
    <property type="match status" value="1"/>
</dbReference>
<evidence type="ECO:0000256" key="1">
    <source>
        <dbReference type="ARBA" id="ARBA00004141"/>
    </source>
</evidence>
<evidence type="ECO:0000256" key="7">
    <source>
        <dbReference type="SAM" id="Phobius"/>
    </source>
</evidence>
<keyword evidence="4 7" id="KW-0812">Transmembrane</keyword>
<evidence type="ECO:0000313" key="9">
    <source>
        <dbReference type="Proteomes" id="UP000323506"/>
    </source>
</evidence>
<feature type="transmembrane region" description="Helical" evidence="7">
    <location>
        <begin position="340"/>
        <end position="364"/>
    </location>
</feature>
<proteinExistence type="inferred from homology"/>
<feature type="transmembrane region" description="Helical" evidence="7">
    <location>
        <begin position="50"/>
        <end position="68"/>
    </location>
</feature>
<feature type="transmembrane region" description="Helical" evidence="7">
    <location>
        <begin position="376"/>
        <end position="399"/>
    </location>
</feature>
<evidence type="ECO:0000256" key="3">
    <source>
        <dbReference type="ARBA" id="ARBA00022448"/>
    </source>
</evidence>
<feature type="transmembrane region" description="Helical" evidence="7">
    <location>
        <begin position="106"/>
        <end position="132"/>
    </location>
</feature>
<keyword evidence="3" id="KW-0813">Transport</keyword>
<protein>
    <recommendedName>
        <fullName evidence="10">Major facilitator superfamily (MFS) profile domain-containing protein</fullName>
    </recommendedName>
</protein>
<feature type="transmembrane region" description="Helical" evidence="7">
    <location>
        <begin position="175"/>
        <end position="197"/>
    </location>
</feature>
<dbReference type="GO" id="GO:0005886">
    <property type="term" value="C:plasma membrane"/>
    <property type="evidence" value="ECO:0007669"/>
    <property type="project" value="TreeGrafter"/>
</dbReference>
<feature type="transmembrane region" description="Helical" evidence="7">
    <location>
        <begin position="252"/>
        <end position="271"/>
    </location>
</feature>
<comment type="subcellular location">
    <subcellularLocation>
        <location evidence="1">Membrane</location>
        <topology evidence="1">Multi-pass membrane protein</topology>
    </subcellularLocation>
</comment>
<evidence type="ECO:0008006" key="10">
    <source>
        <dbReference type="Google" id="ProtNLM"/>
    </source>
</evidence>
<dbReference type="EMBL" id="CM017706">
    <property type="protein sequence ID" value="TYG65104.1"/>
    <property type="molecule type" value="Genomic_DNA"/>
</dbReference>
<reference evidence="8 9" key="1">
    <citation type="submission" date="2019-06" db="EMBL/GenBank/DDBJ databases">
        <title>WGS assembly of Gossypium darwinii.</title>
        <authorList>
            <person name="Chen Z.J."/>
            <person name="Sreedasyam A."/>
            <person name="Ando A."/>
            <person name="Song Q."/>
            <person name="De L."/>
            <person name="Hulse-Kemp A."/>
            <person name="Ding M."/>
            <person name="Ye W."/>
            <person name="Kirkbride R."/>
            <person name="Jenkins J."/>
            <person name="Plott C."/>
            <person name="Lovell J."/>
            <person name="Lin Y.-M."/>
            <person name="Vaughn R."/>
            <person name="Liu B."/>
            <person name="Li W."/>
            <person name="Simpson S."/>
            <person name="Scheffler B."/>
            <person name="Saski C."/>
            <person name="Grover C."/>
            <person name="Hu G."/>
            <person name="Conover J."/>
            <person name="Carlson J."/>
            <person name="Shu S."/>
            <person name="Boston L."/>
            <person name="Williams M."/>
            <person name="Peterson D."/>
            <person name="Mcgee K."/>
            <person name="Jones D."/>
            <person name="Wendel J."/>
            <person name="Stelly D."/>
            <person name="Grimwood J."/>
            <person name="Schmutz J."/>
        </authorList>
    </citation>
    <scope>NUCLEOTIDE SEQUENCE [LARGE SCALE GENOMIC DNA]</scope>
    <source>
        <strain evidence="8">1808015.09</strain>
    </source>
</reference>
<keyword evidence="6 7" id="KW-0472">Membrane</keyword>
<comment type="similarity">
    <text evidence="2">Belongs to the SLC29A/ENT transporter (TC 2.A.57) family.</text>
</comment>
<evidence type="ECO:0000256" key="6">
    <source>
        <dbReference type="ARBA" id="ARBA00023136"/>
    </source>
</evidence>
<evidence type="ECO:0000256" key="5">
    <source>
        <dbReference type="ARBA" id="ARBA00022989"/>
    </source>
</evidence>
<keyword evidence="9" id="KW-1185">Reference proteome</keyword>
<name>A0A5D2C671_GOSDA</name>
<gene>
    <name evidence="8" type="ORF">ES288_D06G158400v1</name>
</gene>
<evidence type="ECO:0000313" key="8">
    <source>
        <dbReference type="EMBL" id="TYG65104.1"/>
    </source>
</evidence>
<feature type="transmembrane region" description="Helical" evidence="7">
    <location>
        <begin position="315"/>
        <end position="334"/>
    </location>
</feature>
<feature type="transmembrane region" description="Helical" evidence="7">
    <location>
        <begin position="80"/>
        <end position="100"/>
    </location>
</feature>
<dbReference type="AlphaFoldDB" id="A0A5D2C671"/>
<organism evidence="8 9">
    <name type="scientific">Gossypium darwinii</name>
    <name type="common">Darwin's cotton</name>
    <name type="synonym">Gossypium barbadense var. darwinii</name>
    <dbReference type="NCBI Taxonomy" id="34276"/>
    <lineage>
        <taxon>Eukaryota</taxon>
        <taxon>Viridiplantae</taxon>
        <taxon>Streptophyta</taxon>
        <taxon>Embryophyta</taxon>
        <taxon>Tracheophyta</taxon>
        <taxon>Spermatophyta</taxon>
        <taxon>Magnoliopsida</taxon>
        <taxon>eudicotyledons</taxon>
        <taxon>Gunneridae</taxon>
        <taxon>Pentapetalae</taxon>
        <taxon>rosids</taxon>
        <taxon>malvids</taxon>
        <taxon>Malvales</taxon>
        <taxon>Malvaceae</taxon>
        <taxon>Malvoideae</taxon>
        <taxon>Gossypium</taxon>
    </lineage>
</organism>
<dbReference type="Proteomes" id="UP000323506">
    <property type="component" value="Chromosome D06"/>
</dbReference>
<dbReference type="InterPro" id="IPR002259">
    <property type="entry name" value="Eqnu_transpt"/>
</dbReference>
<evidence type="ECO:0000256" key="2">
    <source>
        <dbReference type="ARBA" id="ARBA00007965"/>
    </source>
</evidence>
<evidence type="ECO:0000256" key="4">
    <source>
        <dbReference type="ARBA" id="ARBA00022692"/>
    </source>
</evidence>
<sequence>MTNVVGGESPSRLEVCAFSSCSLELSMELRVIFLNLITCIIHLDYHPSRVLTLVYQSFAFGTMLILAYNESKINTRRRNIFGYSLFVAITFMLLVLDLATSGRGGLGSFICICVIFAFFGVSDACVQGGIVGDLSFMLPDFIQSFFAGMAASGALTSALRLITKAAFNNGLRKGAMLFLAISTLFEFLCVLLYAYFFPRLPIVKYFRSKAALEGSKTVQADLEAAGIQIKEDHHEQNERLSNKQLFIQNVDYALDMFLIYVLTLSIFPGFLYENTGKHKLGTWYPPVLIACDNVWNLISRYLLLVKFLKIESRKGLTIAILSRFLLIPAFYFTAKYGDQGWMILLVSFLGLTNGHLTICVMTAAPKGYKGPEQNALGNIVVLCLLVGIFAGVSLDWLWFIGKKNAF</sequence>
<dbReference type="PIRSF" id="PIRSF016379">
    <property type="entry name" value="ENT"/>
    <property type="match status" value="1"/>
</dbReference>
<dbReference type="PANTHER" id="PTHR10332:SF38">
    <property type="entry name" value="EQUILIBRATIVE NUCLEOTIDE TRANSPORTER 3-RELATED"/>
    <property type="match status" value="1"/>
</dbReference>
<dbReference type="PANTHER" id="PTHR10332">
    <property type="entry name" value="EQUILIBRATIVE NUCLEOSIDE TRANSPORTER"/>
    <property type="match status" value="1"/>
</dbReference>
<keyword evidence="5 7" id="KW-1133">Transmembrane helix</keyword>